<dbReference type="PROSITE" id="PS50206">
    <property type="entry name" value="RHODANESE_3"/>
    <property type="match status" value="1"/>
</dbReference>
<sequence>MAAPNEITVSQLLRLIGTPVCPAIVDISIDPDFAEDPFFIPGAFRHPHTDFPGLVERLDGEACVVVCQKGIKLSQGMAALLRSKGIQAEFLQGGNYGWRAHEGSPRVPAKIIPNDVDGRTLWVTRHRPKIDRIACPWLIRRFVDRQANFLFVSPAEVTGVAERYGAVPFDVENTFWSHRGDTCTFDTMLEEFGLRTPALDRLAQVVRAADTNRHGDAPEAAGLLALSVGLSRQYKNDLDQLEAGMAMYDALYRWARDGQGEGHDWPGGKG</sequence>
<dbReference type="EMBL" id="JAABNT010000001">
    <property type="protein sequence ID" value="NEK20809.1"/>
    <property type="molecule type" value="Genomic_DNA"/>
</dbReference>
<organism evidence="2 3">
    <name type="scientific">Sulfitobacter sediminilitoris</name>
    <dbReference type="NCBI Taxonomy" id="2698830"/>
    <lineage>
        <taxon>Bacteria</taxon>
        <taxon>Pseudomonadati</taxon>
        <taxon>Pseudomonadota</taxon>
        <taxon>Alphaproteobacteria</taxon>
        <taxon>Rhodobacterales</taxon>
        <taxon>Roseobacteraceae</taxon>
        <taxon>Sulfitobacter</taxon>
    </lineage>
</organism>
<dbReference type="InterPro" id="IPR036873">
    <property type="entry name" value="Rhodanese-like_dom_sf"/>
</dbReference>
<feature type="domain" description="Rhodanese" evidence="1">
    <location>
        <begin position="40"/>
        <end position="107"/>
    </location>
</feature>
<dbReference type="Pfam" id="PF09828">
    <property type="entry name" value="ChrB_C"/>
    <property type="match status" value="1"/>
</dbReference>
<dbReference type="SUPFAM" id="SSF52821">
    <property type="entry name" value="Rhodanese/Cell cycle control phosphatase"/>
    <property type="match status" value="1"/>
</dbReference>
<dbReference type="RefSeq" id="WP_164351670.1">
    <property type="nucleotide sequence ID" value="NZ_JAABNT010000001.1"/>
</dbReference>
<accession>A0A6P0C3U4</accession>
<dbReference type="InterPro" id="IPR018634">
    <property type="entry name" value="ChrB_C"/>
</dbReference>
<keyword evidence="3" id="KW-1185">Reference proteome</keyword>
<dbReference type="Proteomes" id="UP000468591">
    <property type="component" value="Unassembled WGS sequence"/>
</dbReference>
<dbReference type="AlphaFoldDB" id="A0A6P0C3U4"/>
<evidence type="ECO:0000313" key="2">
    <source>
        <dbReference type="EMBL" id="NEK20809.1"/>
    </source>
</evidence>
<dbReference type="InterPro" id="IPR001763">
    <property type="entry name" value="Rhodanese-like_dom"/>
</dbReference>
<dbReference type="Gene3D" id="3.40.250.10">
    <property type="entry name" value="Rhodanese-like domain"/>
    <property type="match status" value="1"/>
</dbReference>
<proteinExistence type="predicted"/>
<comment type="caution">
    <text evidence="2">The sequence shown here is derived from an EMBL/GenBank/DDBJ whole genome shotgun (WGS) entry which is preliminary data.</text>
</comment>
<keyword evidence="2" id="KW-0808">Transferase</keyword>
<dbReference type="GO" id="GO:0016740">
    <property type="term" value="F:transferase activity"/>
    <property type="evidence" value="ECO:0007669"/>
    <property type="project" value="UniProtKB-KW"/>
</dbReference>
<gene>
    <name evidence="2" type="ORF">GV827_00115</name>
</gene>
<name>A0A6P0C3U4_9RHOB</name>
<evidence type="ECO:0000313" key="3">
    <source>
        <dbReference type="Proteomes" id="UP000468591"/>
    </source>
</evidence>
<protein>
    <submittedName>
        <fullName evidence="2">Sulfurtransferase</fullName>
    </submittedName>
</protein>
<reference evidence="2 3" key="1">
    <citation type="submission" date="2020-01" db="EMBL/GenBank/DDBJ databases">
        <title>Sulfitobacter sediminilitoris sp. nov., isolated from a tidal flat.</title>
        <authorList>
            <person name="Park S."/>
            <person name="Yoon J.-H."/>
        </authorList>
    </citation>
    <scope>NUCLEOTIDE SEQUENCE [LARGE SCALE GENOMIC DNA]</scope>
    <source>
        <strain evidence="2 3">JBTF-M27</strain>
    </source>
</reference>
<evidence type="ECO:0000259" key="1">
    <source>
        <dbReference type="PROSITE" id="PS50206"/>
    </source>
</evidence>